<dbReference type="GO" id="GO:0005886">
    <property type="term" value="C:plasma membrane"/>
    <property type="evidence" value="ECO:0007669"/>
    <property type="project" value="UniProtKB-SubCell"/>
</dbReference>
<dbReference type="InterPro" id="IPR047196">
    <property type="entry name" value="YidC_ALB_C"/>
</dbReference>
<evidence type="ECO:0000256" key="10">
    <source>
        <dbReference type="SAM" id="Phobius"/>
    </source>
</evidence>
<keyword evidence="6 10" id="KW-1133">Transmembrane helix</keyword>
<evidence type="ECO:0000256" key="6">
    <source>
        <dbReference type="ARBA" id="ARBA00022989"/>
    </source>
</evidence>
<evidence type="ECO:0000313" key="12">
    <source>
        <dbReference type="EMBL" id="SVC07356.1"/>
    </source>
</evidence>
<keyword evidence="3" id="KW-1003">Cell membrane</keyword>
<evidence type="ECO:0000256" key="1">
    <source>
        <dbReference type="ARBA" id="ARBA00004651"/>
    </source>
</evidence>
<keyword evidence="2" id="KW-0813">Transport</keyword>
<name>A0A382J654_9ZZZZ</name>
<keyword evidence="5" id="KW-0653">Protein transport</keyword>
<feature type="transmembrane region" description="Helical" evidence="10">
    <location>
        <begin position="95"/>
        <end position="120"/>
    </location>
</feature>
<keyword evidence="4 10" id="KW-0812">Transmembrane</keyword>
<dbReference type="EMBL" id="UINC01072017">
    <property type="protein sequence ID" value="SVC07356.1"/>
    <property type="molecule type" value="Genomic_DNA"/>
</dbReference>
<gene>
    <name evidence="12" type="ORF">METZ01_LOCUS260210</name>
</gene>
<organism evidence="12">
    <name type="scientific">marine metagenome</name>
    <dbReference type="NCBI Taxonomy" id="408172"/>
    <lineage>
        <taxon>unclassified sequences</taxon>
        <taxon>metagenomes</taxon>
        <taxon>ecological metagenomes</taxon>
    </lineage>
</organism>
<dbReference type="AlphaFoldDB" id="A0A382J654"/>
<evidence type="ECO:0000256" key="5">
    <source>
        <dbReference type="ARBA" id="ARBA00022927"/>
    </source>
</evidence>
<evidence type="ECO:0000256" key="3">
    <source>
        <dbReference type="ARBA" id="ARBA00022475"/>
    </source>
</evidence>
<dbReference type="PANTHER" id="PTHR12428:SF65">
    <property type="entry name" value="CYTOCHROME C OXIDASE ASSEMBLY PROTEIN COX18, MITOCHONDRIAL"/>
    <property type="match status" value="1"/>
</dbReference>
<evidence type="ECO:0000256" key="7">
    <source>
        <dbReference type="ARBA" id="ARBA00023136"/>
    </source>
</evidence>
<feature type="domain" description="Membrane insertase YidC/Oxa/ALB C-terminal" evidence="11">
    <location>
        <begin position="1"/>
        <end position="132"/>
    </location>
</feature>
<dbReference type="PANTHER" id="PTHR12428">
    <property type="entry name" value="OXA1"/>
    <property type="match status" value="1"/>
</dbReference>
<comment type="subcellular location">
    <subcellularLocation>
        <location evidence="1">Cell membrane</location>
        <topology evidence="1">Multi-pass membrane protein</topology>
    </subcellularLocation>
</comment>
<proteinExistence type="predicted"/>
<dbReference type="GO" id="GO:0051205">
    <property type="term" value="P:protein insertion into membrane"/>
    <property type="evidence" value="ECO:0007669"/>
    <property type="project" value="TreeGrafter"/>
</dbReference>
<dbReference type="InterPro" id="IPR001708">
    <property type="entry name" value="YidC/ALB3/OXA1/COX18"/>
</dbReference>
<feature type="compositionally biased region" description="Basic residues" evidence="9">
    <location>
        <begin position="190"/>
        <end position="200"/>
    </location>
</feature>
<protein>
    <recommendedName>
        <fullName evidence="11">Membrane insertase YidC/Oxa/ALB C-terminal domain-containing protein</fullName>
    </recommendedName>
</protein>
<dbReference type="PRINTS" id="PR01900">
    <property type="entry name" value="YIDCPROTEIN"/>
</dbReference>
<dbReference type="GO" id="GO:0032977">
    <property type="term" value="F:membrane insertase activity"/>
    <property type="evidence" value="ECO:0007669"/>
    <property type="project" value="InterPro"/>
</dbReference>
<dbReference type="GO" id="GO:0015031">
    <property type="term" value="P:protein transport"/>
    <property type="evidence" value="ECO:0007669"/>
    <property type="project" value="UniProtKB-KW"/>
</dbReference>
<dbReference type="InterPro" id="IPR028055">
    <property type="entry name" value="YidC/Oxa/ALB_C"/>
</dbReference>
<dbReference type="Pfam" id="PF02096">
    <property type="entry name" value="60KD_IMP"/>
    <property type="match status" value="1"/>
</dbReference>
<sequence length="206" mass="23204">MIIQMPIWIGLYWALIRVLPSSPENLADLSKLLYSWLPLVHGAVPVNSSFFWLDLSVPDRSFVLPLMVGGSMWLQQKMMTFPSQDPKQQQTQQMMLWMMPLMFVFFSFSFPSGLALYWVISNLMGVAIQYFTTGLGGLSPPAAVPMVTSVTSDPGETEAIAEPAEEQNNDGQRRSERQDSRRSNRAGSKAARRKARRGRNRGSESR</sequence>
<evidence type="ECO:0000256" key="4">
    <source>
        <dbReference type="ARBA" id="ARBA00022692"/>
    </source>
</evidence>
<evidence type="ECO:0000256" key="9">
    <source>
        <dbReference type="SAM" id="MobiDB-lite"/>
    </source>
</evidence>
<evidence type="ECO:0000256" key="2">
    <source>
        <dbReference type="ARBA" id="ARBA00022448"/>
    </source>
</evidence>
<dbReference type="CDD" id="cd20070">
    <property type="entry name" value="5TM_YidC_Alb3"/>
    <property type="match status" value="1"/>
</dbReference>
<keyword evidence="8" id="KW-0143">Chaperone</keyword>
<reference evidence="12" key="1">
    <citation type="submission" date="2018-05" db="EMBL/GenBank/DDBJ databases">
        <authorList>
            <person name="Lanie J.A."/>
            <person name="Ng W.-L."/>
            <person name="Kazmierczak K.M."/>
            <person name="Andrzejewski T.M."/>
            <person name="Davidsen T.M."/>
            <person name="Wayne K.J."/>
            <person name="Tettelin H."/>
            <person name="Glass J.I."/>
            <person name="Rusch D."/>
            <person name="Podicherti R."/>
            <person name="Tsui H.-C.T."/>
            <person name="Winkler M.E."/>
        </authorList>
    </citation>
    <scope>NUCLEOTIDE SEQUENCE</scope>
</reference>
<evidence type="ECO:0000259" key="11">
    <source>
        <dbReference type="Pfam" id="PF02096"/>
    </source>
</evidence>
<keyword evidence="7 10" id="KW-0472">Membrane</keyword>
<accession>A0A382J654</accession>
<evidence type="ECO:0000256" key="8">
    <source>
        <dbReference type="ARBA" id="ARBA00023186"/>
    </source>
</evidence>
<feature type="region of interest" description="Disordered" evidence="9">
    <location>
        <begin position="150"/>
        <end position="206"/>
    </location>
</feature>
<feature type="compositionally biased region" description="Basic and acidic residues" evidence="9">
    <location>
        <begin position="171"/>
        <end position="182"/>
    </location>
</feature>
<dbReference type="NCBIfam" id="TIGR03592">
    <property type="entry name" value="yidC_oxa1_cterm"/>
    <property type="match status" value="1"/>
</dbReference>